<dbReference type="Pfam" id="PF08241">
    <property type="entry name" value="Methyltransf_11"/>
    <property type="match status" value="1"/>
</dbReference>
<accession>A0ABS7KRU5</accession>
<dbReference type="Gene3D" id="3.40.50.150">
    <property type="entry name" value="Vaccinia Virus protein VP39"/>
    <property type="match status" value="1"/>
</dbReference>
<evidence type="ECO:0000313" key="4">
    <source>
        <dbReference type="Proteomes" id="UP000706031"/>
    </source>
</evidence>
<sequence length="711" mass="83172">MDIFPEVIGIQLSFKNDSNEVEYIPSDLINILVEEIKRWPTIKIIEFWYNEETDLLKCEEYIKKIESCFAPPKIITYLKTPTFFDYSFEQKKDYYEKILTNLGYEEVELENNKQLKSRNGLGEFALETNSLFVLINGLVTTYRRSPLPNDIIGEFPENDFGSLLNNKKVNELRKNARILIPDNDGLDYLNSICSSSFLELFWRKKDSREEVNLLDERIAIYRNTLMIPQKAVRIDLGCGTAKRKGFIGVDRFLLPGVDIAADLNKRLPFEDNSVDLVYASHSLEHVQDLMFTMNEIYRICRHGAQVCIVVPYSEQKLNYANPYHLQVFNEHTPRFWTDYPESFIPKEEWVHPQGPYWGLSRSDHSAAIIDLRCIKMHFDYFPEYWDLSDEQKLAARKSKIDVCEQVMYHLISIKEETTDEEFTEMVQKMEYYEPPYMTIRKQKEEHERLSKEISILKEMNGELKEMNVGLIKDSQRLNEQIEAEYEKTNATIQKLRIEQEKSNGIKNSKDEEIQQARDMITDLHNSLKDYEDLKSAVINLANEKEAFHRSKLGKLKKRITKTDYWDLVGKEFSDLKDDSVIFGFKKKGYNLELSENLQDTPFIHYKIFNTRGVLKGVYIALSVDFSNCKGHIGIEILNSNGTIIENSSIMLNNINAQLPVYLPTRDIIFDESESYYIRIFGSGLEIPVKVYEFKKGSNRNPFFSLDFYTSQ</sequence>
<dbReference type="Proteomes" id="UP000706031">
    <property type="component" value="Unassembled WGS sequence"/>
</dbReference>
<protein>
    <submittedName>
        <fullName evidence="3">Methyltransferase domain-containing protein</fullName>
    </submittedName>
</protein>
<name>A0ABS7KRU5_9BACL</name>
<evidence type="ECO:0000256" key="1">
    <source>
        <dbReference type="SAM" id="Coils"/>
    </source>
</evidence>
<dbReference type="SUPFAM" id="SSF53335">
    <property type="entry name" value="S-adenosyl-L-methionine-dependent methyltransferases"/>
    <property type="match status" value="1"/>
</dbReference>
<organism evidence="3 4">
    <name type="scientific">Paenibacillus cucumis</name>
    <name type="common">ex Kampfer et al. 2016</name>
    <dbReference type="NCBI Taxonomy" id="1776858"/>
    <lineage>
        <taxon>Bacteria</taxon>
        <taxon>Bacillati</taxon>
        <taxon>Bacillota</taxon>
        <taxon>Bacilli</taxon>
        <taxon>Bacillales</taxon>
        <taxon>Paenibacillaceae</taxon>
        <taxon>Paenibacillus</taxon>
    </lineage>
</organism>
<feature type="domain" description="Methyltransferase type 11" evidence="2">
    <location>
        <begin position="260"/>
        <end position="307"/>
    </location>
</feature>
<dbReference type="CDD" id="cd02440">
    <property type="entry name" value="AdoMet_MTases"/>
    <property type="match status" value="1"/>
</dbReference>
<dbReference type="GO" id="GO:0008168">
    <property type="term" value="F:methyltransferase activity"/>
    <property type="evidence" value="ECO:0007669"/>
    <property type="project" value="UniProtKB-KW"/>
</dbReference>
<comment type="caution">
    <text evidence="3">The sequence shown here is derived from an EMBL/GenBank/DDBJ whole genome shotgun (WGS) entry which is preliminary data.</text>
</comment>
<keyword evidence="3" id="KW-0489">Methyltransferase</keyword>
<reference evidence="3 4" key="1">
    <citation type="submission" date="2020-08" db="EMBL/GenBank/DDBJ databases">
        <title>Fungal Genomes of the International Space Station.</title>
        <authorList>
            <person name="Seuylemezian A."/>
            <person name="Singh N.K."/>
            <person name="Wood J."/>
            <person name="Venkateswaran K."/>
        </authorList>
    </citation>
    <scope>NUCLEOTIDE SEQUENCE [LARGE SCALE GENOMIC DNA]</scope>
    <source>
        <strain evidence="3 4">S/N-304-OC-R4</strain>
    </source>
</reference>
<keyword evidence="3" id="KW-0808">Transferase</keyword>
<dbReference type="RefSeq" id="WP_221791362.1">
    <property type="nucleotide sequence ID" value="NZ_JACLIC010000050.1"/>
</dbReference>
<dbReference type="GO" id="GO:0032259">
    <property type="term" value="P:methylation"/>
    <property type="evidence" value="ECO:0007669"/>
    <property type="project" value="UniProtKB-KW"/>
</dbReference>
<evidence type="ECO:0000259" key="2">
    <source>
        <dbReference type="Pfam" id="PF08241"/>
    </source>
</evidence>
<dbReference type="EMBL" id="JACLIC010000050">
    <property type="protein sequence ID" value="MBY0206804.1"/>
    <property type="molecule type" value="Genomic_DNA"/>
</dbReference>
<dbReference type="InterPro" id="IPR029063">
    <property type="entry name" value="SAM-dependent_MTases_sf"/>
</dbReference>
<gene>
    <name evidence="3" type="ORF">H7T88_26625</name>
</gene>
<dbReference type="InterPro" id="IPR013216">
    <property type="entry name" value="Methyltransf_11"/>
</dbReference>
<keyword evidence="1" id="KW-0175">Coiled coil</keyword>
<keyword evidence="4" id="KW-1185">Reference proteome</keyword>
<feature type="coiled-coil region" evidence="1">
    <location>
        <begin position="439"/>
        <end position="533"/>
    </location>
</feature>
<proteinExistence type="predicted"/>
<evidence type="ECO:0000313" key="3">
    <source>
        <dbReference type="EMBL" id="MBY0206804.1"/>
    </source>
</evidence>